<feature type="transmembrane region" description="Helical" evidence="20">
    <location>
        <begin position="414"/>
        <end position="436"/>
    </location>
</feature>
<evidence type="ECO:0000256" key="3">
    <source>
        <dbReference type="ARBA" id="ARBA00004673"/>
    </source>
</evidence>
<proteinExistence type="inferred from homology"/>
<keyword evidence="7 19" id="KW-0349">Heme</keyword>
<feature type="transmembrane region" description="Helical" evidence="20">
    <location>
        <begin position="223"/>
        <end position="248"/>
    </location>
</feature>
<evidence type="ECO:0000256" key="2">
    <source>
        <dbReference type="ARBA" id="ARBA00004651"/>
    </source>
</evidence>
<comment type="cofactor">
    <cofactor evidence="20">
        <name>Cu cation</name>
        <dbReference type="ChEBI" id="CHEBI:23378"/>
    </cofactor>
    <text evidence="20">Binds a copper B center.</text>
</comment>
<evidence type="ECO:0000256" key="14">
    <source>
        <dbReference type="ARBA" id="ARBA00023002"/>
    </source>
</evidence>
<keyword evidence="17 20" id="KW-0406">Ion transport</keyword>
<evidence type="ECO:0000313" key="23">
    <source>
        <dbReference type="Proteomes" id="UP001316087"/>
    </source>
</evidence>
<comment type="pathway">
    <text evidence="3 20">Energy metabolism; oxidative phosphorylation.</text>
</comment>
<dbReference type="PROSITE" id="PS50855">
    <property type="entry name" value="COX1"/>
    <property type="match status" value="1"/>
</dbReference>
<evidence type="ECO:0000256" key="11">
    <source>
        <dbReference type="ARBA" id="ARBA00022781"/>
    </source>
</evidence>
<evidence type="ECO:0000256" key="9">
    <source>
        <dbReference type="ARBA" id="ARBA00022692"/>
    </source>
</evidence>
<feature type="transmembrane region" description="Helical" evidence="20">
    <location>
        <begin position="283"/>
        <end position="301"/>
    </location>
</feature>
<dbReference type="PANTHER" id="PTHR10422:SF35">
    <property type="entry name" value="CYTOCHROME BO(3) UBIQUINOL OXIDASE SUBUNIT 1"/>
    <property type="match status" value="1"/>
</dbReference>
<sequence length="648" mass="73283">MEFFERFAVPHPSPAIYASMVAIVLVTVGIIVGLTYFKLWGYLWREWLTTVDHKKIAIMYLISAIAMLFRGGVDAIMMRAQLAQPENTLLDAQHYNEIFTTHGLVMIIFMAMPFIMAFMNLLVPLQIGARDVAFPRLNALSFWLFFVGAMLLNISFVIGGSPDAGWTSYFPLAGNEFSESVGTNYYMFALQISGLGTLITGINFITTILLFRAPGMTLMKMPMFTWSALTANVIIVFAFPVLTIALLMGTMDRLFMTNFFTTTNGGMDMLWANFFWVWGHPEVYILILPAFGIYSEIIATFSQRNLYGHKSMVASMVIISLLSFLVWTHHFFTMGQGALTNSIFSITTMAIAVPTGVKIFNWLFTLWKGKITISTPMLYTLLFIPIFTIGGVTGVMLGMSAADYQYHNTMFLVAHFHMVIIPGVVFAMLAGLHYYWPKFFNFMLNDKLGKIEAWVISMSTLLAFMPMFFSGLDGQARRMYTYSESTGFTIYNMISFVGAIGLAIGFVLLVYNVYHSTRYATRNIPSDPWNARSLEWATHTPIPEYNFAIVPTVDSTEAFWDAKENGHVLYRESYSKIHMPNNSGMPFIIGCIFFVWGFSFVFALWIPVIISTIGIFACLVHRSLEKDHGRYIEVEEIKKIEQAAGARR</sequence>
<evidence type="ECO:0000256" key="12">
    <source>
        <dbReference type="ARBA" id="ARBA00022982"/>
    </source>
</evidence>
<keyword evidence="13 20" id="KW-1133">Transmembrane helix</keyword>
<evidence type="ECO:0000256" key="1">
    <source>
        <dbReference type="ARBA" id="ARBA00000725"/>
    </source>
</evidence>
<feature type="transmembrane region" description="Helical" evidence="20">
    <location>
        <begin position="185"/>
        <end position="211"/>
    </location>
</feature>
<comment type="catalytic activity">
    <reaction evidence="1 20">
        <text>2 a quinol + O2 = 2 a quinone + 2 H2O</text>
        <dbReference type="Rhea" id="RHEA:55376"/>
        <dbReference type="ChEBI" id="CHEBI:15377"/>
        <dbReference type="ChEBI" id="CHEBI:15379"/>
        <dbReference type="ChEBI" id="CHEBI:24646"/>
        <dbReference type="ChEBI" id="CHEBI:132124"/>
    </reaction>
</comment>
<comment type="caution">
    <text evidence="22">The sequence shown here is derived from an EMBL/GenBank/DDBJ whole genome shotgun (WGS) entry which is preliminary data.</text>
</comment>
<dbReference type="Pfam" id="PF00115">
    <property type="entry name" value="COX1"/>
    <property type="match status" value="1"/>
</dbReference>
<dbReference type="NCBIfam" id="TIGR02882">
    <property type="entry name" value="QoxB"/>
    <property type="match status" value="1"/>
</dbReference>
<dbReference type="Proteomes" id="UP001316087">
    <property type="component" value="Unassembled WGS sequence"/>
</dbReference>
<dbReference type="EC" id="1.10.3.-" evidence="20"/>
<keyword evidence="8 19" id="KW-0679">Respiratory chain</keyword>
<comment type="cofactor">
    <cofactor evidence="20">
        <name>ferriheme a</name>
        <dbReference type="ChEBI" id="CHEBI:60532"/>
    </cofactor>
    <text evidence="20">Heme A3.</text>
</comment>
<protein>
    <recommendedName>
        <fullName evidence="20">Quinol oxidase subunit 1</fullName>
        <ecNumber evidence="20">1.10.3.-</ecNumber>
    </recommendedName>
</protein>
<feature type="transmembrane region" description="Helical" evidence="20">
    <location>
        <begin position="378"/>
        <end position="402"/>
    </location>
</feature>
<dbReference type="InterPro" id="IPR023615">
    <property type="entry name" value="Cyt_c_Oxase_su1_BS"/>
</dbReference>
<accession>A0ABS9UIA8</accession>
<evidence type="ECO:0000256" key="7">
    <source>
        <dbReference type="ARBA" id="ARBA00022617"/>
    </source>
</evidence>
<dbReference type="InterPro" id="IPR014233">
    <property type="entry name" value="QoxB"/>
</dbReference>
<evidence type="ECO:0000256" key="6">
    <source>
        <dbReference type="ARBA" id="ARBA00022475"/>
    </source>
</evidence>
<evidence type="ECO:0000256" key="16">
    <source>
        <dbReference type="ARBA" id="ARBA00023008"/>
    </source>
</evidence>
<feature type="transmembrane region" description="Helical" evidence="20">
    <location>
        <begin position="313"/>
        <end position="332"/>
    </location>
</feature>
<feature type="transmembrane region" description="Helical" evidence="20">
    <location>
        <begin position="344"/>
        <end position="366"/>
    </location>
</feature>
<evidence type="ECO:0000256" key="5">
    <source>
        <dbReference type="ARBA" id="ARBA00022448"/>
    </source>
</evidence>
<keyword evidence="15 20" id="KW-0408">Iron</keyword>
<dbReference type="SUPFAM" id="SSF81442">
    <property type="entry name" value="Cytochrome c oxidase subunit I-like"/>
    <property type="match status" value="1"/>
</dbReference>
<reference evidence="22 23" key="1">
    <citation type="submission" date="2022-03" db="EMBL/GenBank/DDBJ databases">
        <authorList>
            <person name="Jo J.-H."/>
            <person name="Im W.-T."/>
        </authorList>
    </citation>
    <scope>NUCLEOTIDE SEQUENCE [LARGE SCALE GENOMIC DNA]</scope>
    <source>
        <strain evidence="22 23">MA9</strain>
    </source>
</reference>
<evidence type="ECO:0000259" key="21">
    <source>
        <dbReference type="PROSITE" id="PS50855"/>
    </source>
</evidence>
<gene>
    <name evidence="22" type="primary">qoxB</name>
    <name evidence="22" type="ORF">LZ480_19220</name>
</gene>
<evidence type="ECO:0000256" key="17">
    <source>
        <dbReference type="ARBA" id="ARBA00023065"/>
    </source>
</evidence>
<dbReference type="PRINTS" id="PR01165">
    <property type="entry name" value="CYCOXIDASEI"/>
</dbReference>
<dbReference type="EMBL" id="JAKZFC010000014">
    <property type="protein sequence ID" value="MCH7323998.1"/>
    <property type="molecule type" value="Genomic_DNA"/>
</dbReference>
<evidence type="ECO:0000256" key="15">
    <source>
        <dbReference type="ARBA" id="ARBA00023004"/>
    </source>
</evidence>
<feature type="transmembrane region" description="Helical" evidence="20">
    <location>
        <begin position="137"/>
        <end position="158"/>
    </location>
</feature>
<keyword evidence="14 20" id="KW-0560">Oxidoreductase</keyword>
<feature type="transmembrane region" description="Helical" evidence="20">
    <location>
        <begin position="448"/>
        <end position="469"/>
    </location>
</feature>
<name>A0ABS9UIA8_9BACL</name>
<dbReference type="Gene3D" id="1.20.210.10">
    <property type="entry name" value="Cytochrome c oxidase-like, subunit I domain"/>
    <property type="match status" value="1"/>
</dbReference>
<evidence type="ECO:0000256" key="20">
    <source>
        <dbReference type="RuleBase" id="RU367144"/>
    </source>
</evidence>
<evidence type="ECO:0000313" key="22">
    <source>
        <dbReference type="EMBL" id="MCH7323998.1"/>
    </source>
</evidence>
<comment type="similarity">
    <text evidence="4 19">Belongs to the heme-copper respiratory oxidase family.</text>
</comment>
<dbReference type="RefSeq" id="WP_241371156.1">
    <property type="nucleotide sequence ID" value="NZ_JAKZFC010000014.1"/>
</dbReference>
<keyword evidence="9 19" id="KW-0812">Transmembrane</keyword>
<organism evidence="22 23">
    <name type="scientific">Solibacillus palustris</name>
    <dbReference type="NCBI Taxonomy" id="2908203"/>
    <lineage>
        <taxon>Bacteria</taxon>
        <taxon>Bacillati</taxon>
        <taxon>Bacillota</taxon>
        <taxon>Bacilli</taxon>
        <taxon>Bacillales</taxon>
        <taxon>Caryophanaceae</taxon>
        <taxon>Solibacillus</taxon>
    </lineage>
</organism>
<keyword evidence="16 20" id="KW-0186">Copper</keyword>
<evidence type="ECO:0000256" key="10">
    <source>
        <dbReference type="ARBA" id="ARBA00022723"/>
    </source>
</evidence>
<dbReference type="PANTHER" id="PTHR10422">
    <property type="entry name" value="CYTOCHROME C OXIDASE SUBUNIT 1"/>
    <property type="match status" value="1"/>
</dbReference>
<feature type="transmembrane region" description="Helical" evidence="20">
    <location>
        <begin position="15"/>
        <end position="37"/>
    </location>
</feature>
<evidence type="ECO:0000256" key="18">
    <source>
        <dbReference type="ARBA" id="ARBA00023136"/>
    </source>
</evidence>
<evidence type="ECO:0000256" key="4">
    <source>
        <dbReference type="ARBA" id="ARBA00009578"/>
    </source>
</evidence>
<dbReference type="CDD" id="cd01662">
    <property type="entry name" value="Ubiquinol_Oxidase_I"/>
    <property type="match status" value="1"/>
</dbReference>
<dbReference type="PROSITE" id="PS00077">
    <property type="entry name" value="COX1_CUB"/>
    <property type="match status" value="1"/>
</dbReference>
<evidence type="ECO:0000256" key="19">
    <source>
        <dbReference type="RuleBase" id="RU000370"/>
    </source>
</evidence>
<keyword evidence="23" id="KW-1185">Reference proteome</keyword>
<feature type="transmembrane region" description="Helical" evidence="20">
    <location>
        <begin position="489"/>
        <end position="514"/>
    </location>
</feature>
<feature type="domain" description="Cytochrome oxidase subunit I profile" evidence="21">
    <location>
        <begin position="38"/>
        <end position="554"/>
    </location>
</feature>
<evidence type="ECO:0000256" key="8">
    <source>
        <dbReference type="ARBA" id="ARBA00022660"/>
    </source>
</evidence>
<evidence type="ECO:0000256" key="13">
    <source>
        <dbReference type="ARBA" id="ARBA00022989"/>
    </source>
</evidence>
<dbReference type="InterPro" id="IPR036927">
    <property type="entry name" value="Cyt_c_oxase-like_su1_sf"/>
</dbReference>
<dbReference type="InterPro" id="IPR000883">
    <property type="entry name" value="Cyt_C_Oxase_1"/>
</dbReference>
<comment type="subcellular location">
    <subcellularLocation>
        <location evidence="2 20">Cell membrane</location>
        <topology evidence="2 20">Multi-pass membrane protein</topology>
    </subcellularLocation>
</comment>
<feature type="transmembrane region" description="Helical" evidence="20">
    <location>
        <begin position="98"/>
        <end position="125"/>
    </location>
</feature>
<keyword evidence="5 19" id="KW-0813">Transport</keyword>
<keyword evidence="6 20" id="KW-1003">Cell membrane</keyword>
<keyword evidence="18 20" id="KW-0472">Membrane</keyword>
<comment type="function">
    <text evidence="20">Catalyzes quinol oxidation with the concomitant reduction of oxygen to water.</text>
</comment>
<keyword evidence="11 20" id="KW-0375">Hydrogen ion transport</keyword>
<dbReference type="InterPro" id="IPR023616">
    <property type="entry name" value="Cyt_c_oxase-like_su1_dom"/>
</dbReference>
<feature type="transmembrane region" description="Helical" evidence="20">
    <location>
        <begin position="58"/>
        <end position="78"/>
    </location>
</feature>
<keyword evidence="10 20" id="KW-0479">Metal-binding</keyword>
<keyword evidence="12 19" id="KW-0249">Electron transport</keyword>